<gene>
    <name evidence="3" type="ORF">rosmuc_01601</name>
</gene>
<sequence length="419" mass="43964">MPGLGNLWRESAVESFAASPLRGERMVDLAIIGAGFTGLSAALHAAGQGADVAVLEAETVGEGGSGRNVGLVNAGLWLPPDDVCKILGPEAGEHLNAVLAEAPSLVFDLIAQHDIACEATRNGTLHLAHAPKAMADLKSRHAQLAARGAPVRLIDMSSTAQRTGTDRFNGALHDARAGTIQPLAYARGLARAAHDAGALICEQTPVTAAEHRSGQWIVTTPGGKLRARHLLIATNAYHRPVTHVTRPDVPIVQYFQLATAPLGDNLAGDILAGGEGCWDTGLVMTSLRRDRAGRVILGGMGGDATLHENWARRKLAQLFPRLSGAEIEHAWAGRIAMTHDHLPRIQRMGPGALAIFGYSGRGIGPGTVFGRAAALALLSGDDSGLPVPLVESHSEQFVILKSLYYETGARLVHAVSARG</sequence>
<dbReference type="InterPro" id="IPR006076">
    <property type="entry name" value="FAD-dep_OxRdtase"/>
</dbReference>
<dbReference type="eggNOG" id="COG0665">
    <property type="taxonomic scope" value="Bacteria"/>
</dbReference>
<dbReference type="PATRIC" id="fig|1288298.3.peg.1613"/>
<dbReference type="Pfam" id="PF01266">
    <property type="entry name" value="DAO"/>
    <property type="match status" value="1"/>
</dbReference>
<organism evidence="3 4">
    <name type="scientific">Roseovarius mucosus DSM 17069</name>
    <dbReference type="NCBI Taxonomy" id="1288298"/>
    <lineage>
        <taxon>Bacteria</taxon>
        <taxon>Pseudomonadati</taxon>
        <taxon>Pseudomonadota</taxon>
        <taxon>Alphaproteobacteria</taxon>
        <taxon>Rhodobacterales</taxon>
        <taxon>Roseobacteraceae</taxon>
        <taxon>Roseovarius</taxon>
    </lineage>
</organism>
<feature type="domain" description="FAD dependent oxidoreductase" evidence="2">
    <location>
        <begin position="28"/>
        <end position="374"/>
    </location>
</feature>
<dbReference type="OrthoDB" id="9806601at2"/>
<dbReference type="Gene3D" id="3.30.9.10">
    <property type="entry name" value="D-Amino Acid Oxidase, subunit A, domain 2"/>
    <property type="match status" value="1"/>
</dbReference>
<evidence type="ECO:0000259" key="2">
    <source>
        <dbReference type="Pfam" id="PF01266"/>
    </source>
</evidence>
<dbReference type="AlphaFoldDB" id="A0A0A0HRQ7"/>
<evidence type="ECO:0000256" key="1">
    <source>
        <dbReference type="ARBA" id="ARBA00023002"/>
    </source>
</evidence>
<reference evidence="3 4" key="1">
    <citation type="submission" date="2013-01" db="EMBL/GenBank/DDBJ databases">
        <authorList>
            <person name="Fiebig A."/>
            <person name="Goeker M."/>
            <person name="Klenk H.-P.P."/>
        </authorList>
    </citation>
    <scope>NUCLEOTIDE SEQUENCE [LARGE SCALE GENOMIC DNA]</scope>
    <source>
        <strain evidence="3 4">DSM 17069</strain>
    </source>
</reference>
<dbReference type="GO" id="GO:0008115">
    <property type="term" value="F:sarcosine oxidase activity"/>
    <property type="evidence" value="ECO:0007669"/>
    <property type="project" value="UniProtKB-EC"/>
</dbReference>
<dbReference type="SUPFAM" id="SSF51905">
    <property type="entry name" value="FAD/NAD(P)-binding domain"/>
    <property type="match status" value="1"/>
</dbReference>
<dbReference type="InterPro" id="IPR036188">
    <property type="entry name" value="FAD/NAD-bd_sf"/>
</dbReference>
<dbReference type="PANTHER" id="PTHR13847">
    <property type="entry name" value="SARCOSINE DEHYDROGENASE-RELATED"/>
    <property type="match status" value="1"/>
</dbReference>
<dbReference type="RefSeq" id="WP_037271787.1">
    <property type="nucleotide sequence ID" value="NZ_KN293978.2"/>
</dbReference>
<dbReference type="EC" id="1.5.3.1" evidence="3"/>
<dbReference type="PANTHER" id="PTHR13847:SF275">
    <property type="entry name" value="GAMMA-GLUTAMYLPUTRESCINE OXIDOREDUCTASE"/>
    <property type="match status" value="1"/>
</dbReference>
<proteinExistence type="predicted"/>
<dbReference type="Proteomes" id="UP000030021">
    <property type="component" value="Unassembled WGS sequence"/>
</dbReference>
<evidence type="ECO:0000313" key="3">
    <source>
        <dbReference type="EMBL" id="KGM88763.1"/>
    </source>
</evidence>
<evidence type="ECO:0000313" key="4">
    <source>
        <dbReference type="Proteomes" id="UP000030021"/>
    </source>
</evidence>
<comment type="caution">
    <text evidence="3">The sequence shown here is derived from an EMBL/GenBank/DDBJ whole genome shotgun (WGS) entry which is preliminary data.</text>
</comment>
<dbReference type="HOGENOM" id="CLU_007884_3_3_5"/>
<accession>A0A0A0HRQ7</accession>
<dbReference type="EMBL" id="AONH01000007">
    <property type="protein sequence ID" value="KGM88763.1"/>
    <property type="molecule type" value="Genomic_DNA"/>
</dbReference>
<name>A0A0A0HRQ7_9RHOB</name>
<dbReference type="GO" id="GO:0005737">
    <property type="term" value="C:cytoplasm"/>
    <property type="evidence" value="ECO:0007669"/>
    <property type="project" value="TreeGrafter"/>
</dbReference>
<dbReference type="STRING" id="215743.ROSMUCSMR3_00146"/>
<keyword evidence="1 3" id="KW-0560">Oxidoreductase</keyword>
<dbReference type="Gene3D" id="3.50.50.60">
    <property type="entry name" value="FAD/NAD(P)-binding domain"/>
    <property type="match status" value="1"/>
</dbReference>
<protein>
    <submittedName>
        <fullName evidence="3">Glycine/D-amino acid oxidase (Deaminating)</fullName>
        <ecNumber evidence="3">1.5.3.1</ecNumber>
    </submittedName>
</protein>